<dbReference type="PROSITE" id="PS50005">
    <property type="entry name" value="TPR"/>
    <property type="match status" value="1"/>
</dbReference>
<feature type="transmembrane region" description="Helical" evidence="7">
    <location>
        <begin position="240"/>
        <end position="259"/>
    </location>
</feature>
<reference evidence="9" key="1">
    <citation type="journal article" date="2021" name="PeerJ">
        <title>Extensive microbial diversity within the chicken gut microbiome revealed by metagenomics and culture.</title>
        <authorList>
            <person name="Gilroy R."/>
            <person name="Ravi A."/>
            <person name="Getino M."/>
            <person name="Pursley I."/>
            <person name="Horton D.L."/>
            <person name="Alikhan N.F."/>
            <person name="Baker D."/>
            <person name="Gharbi K."/>
            <person name="Hall N."/>
            <person name="Watson M."/>
            <person name="Adriaenssens E.M."/>
            <person name="Foster-Nyarko E."/>
            <person name="Jarju S."/>
            <person name="Secka A."/>
            <person name="Antonio M."/>
            <person name="Oren A."/>
            <person name="Chaudhuri R.R."/>
            <person name="La Ragione R."/>
            <person name="Hildebrand F."/>
            <person name="Pallen M.J."/>
        </authorList>
    </citation>
    <scope>NUCLEOTIDE SEQUENCE</scope>
    <source>
        <strain evidence="9">1068</strain>
    </source>
</reference>
<feature type="compositionally biased region" description="Basic and acidic residues" evidence="6">
    <location>
        <begin position="8"/>
        <end position="30"/>
    </location>
</feature>
<comment type="subcellular location">
    <subcellularLocation>
        <location evidence="1">Membrane</location>
        <topology evidence="1">Multi-pass membrane protein</topology>
    </subcellularLocation>
</comment>
<dbReference type="PANTHER" id="PTHR37422:SF13">
    <property type="entry name" value="LIPOPOLYSACCHARIDE BIOSYNTHESIS PROTEIN PA4999-RELATED"/>
    <property type="match status" value="1"/>
</dbReference>
<evidence type="ECO:0000256" key="3">
    <source>
        <dbReference type="ARBA" id="ARBA00022989"/>
    </source>
</evidence>
<sequence length="589" mass="66819">MRKRNRENRKSEKQRIQPGKREVPEKRKQQEEKEVRVMQVFLGMTAFLFGGFYEFSAYLAGLGLLGILLWLGLRRGRLVFYRNFPLLVLALLCLGYGGGMFWGIDRGMSFLGFLRGLVLLLFGITVMQFSAGQCEKMLKAVPVSGIGILVISMGAYSTGFGKDLFFLSGRLGGSFQYSNTMALYFLLGIAVLYFQETDRLRYGLGLGFLYVGILLTGSRTVFFLTLIFLLAGSVKKHCRMLHGGLLLVSFAGAFAYVTFTGDFQNIGRFLTSSLNSSTLLGRLLYWQDGIKILMDYPMGCGWRGYSFLQGLYQTGVYEVRYIHNDYLQLMLDGGILPGLLFLILIVKEAFARKKPPVFRVLVILMGLRGTVDFDLQFLAVFFLLLLAFNLQQGKRKELVFHKGAGFGGTLAAAGVWGYFSLVCLFFYFGGDTQALKMFPFYTDPAERILMYTDSIEEADVVSRQIRKNNSHLAAAWSTRALLAIREGDYEEGAEKQKQAIALKPYKMEEYRAYIQMLSQGYTKSAEQGDARNMELCRKAMLEVRDMLKELEDRTTLLAYRIQDKPQFTLPKELEEYLEQLEGRKESSPE</sequence>
<feature type="transmembrane region" description="Helical" evidence="7">
    <location>
        <begin position="137"/>
        <end position="156"/>
    </location>
</feature>
<dbReference type="Proteomes" id="UP000824056">
    <property type="component" value="Unassembled WGS sequence"/>
</dbReference>
<feature type="transmembrane region" description="Helical" evidence="7">
    <location>
        <begin position="110"/>
        <end position="130"/>
    </location>
</feature>
<accession>A0A9D2JUN7</accession>
<dbReference type="InterPro" id="IPR051533">
    <property type="entry name" value="WaaL-like"/>
</dbReference>
<feature type="transmembrane region" description="Helical" evidence="7">
    <location>
        <begin position="176"/>
        <end position="194"/>
    </location>
</feature>
<keyword evidence="9" id="KW-0436">Ligase</keyword>
<evidence type="ECO:0000256" key="1">
    <source>
        <dbReference type="ARBA" id="ARBA00004141"/>
    </source>
</evidence>
<feature type="domain" description="O-antigen ligase-related" evidence="8">
    <location>
        <begin position="207"/>
        <end position="341"/>
    </location>
</feature>
<feature type="transmembrane region" description="Helical" evidence="7">
    <location>
        <begin position="35"/>
        <end position="51"/>
    </location>
</feature>
<dbReference type="InterPro" id="IPR019734">
    <property type="entry name" value="TPR_rpt"/>
</dbReference>
<dbReference type="PANTHER" id="PTHR37422">
    <property type="entry name" value="TEICHURONIC ACID BIOSYNTHESIS PROTEIN TUAE"/>
    <property type="match status" value="1"/>
</dbReference>
<feature type="region of interest" description="Disordered" evidence="6">
    <location>
        <begin position="1"/>
        <end position="30"/>
    </location>
</feature>
<dbReference type="AlphaFoldDB" id="A0A9D2JUN7"/>
<dbReference type="EMBL" id="DXBG01000276">
    <property type="protein sequence ID" value="HIZ66594.1"/>
    <property type="molecule type" value="Genomic_DNA"/>
</dbReference>
<feature type="transmembrane region" description="Helical" evidence="7">
    <location>
        <begin position="326"/>
        <end position="346"/>
    </location>
</feature>
<feature type="transmembrane region" description="Helical" evidence="7">
    <location>
        <begin position="85"/>
        <end position="104"/>
    </location>
</feature>
<dbReference type="InterPro" id="IPR007016">
    <property type="entry name" value="O-antigen_ligase-rel_domated"/>
</dbReference>
<keyword evidence="4 7" id="KW-0472">Membrane</keyword>
<keyword evidence="2 7" id="KW-0812">Transmembrane</keyword>
<feature type="repeat" description="TPR" evidence="5">
    <location>
        <begin position="473"/>
        <end position="506"/>
    </location>
</feature>
<evidence type="ECO:0000256" key="5">
    <source>
        <dbReference type="PROSITE-ProRule" id="PRU00339"/>
    </source>
</evidence>
<evidence type="ECO:0000313" key="10">
    <source>
        <dbReference type="Proteomes" id="UP000824056"/>
    </source>
</evidence>
<evidence type="ECO:0000256" key="4">
    <source>
        <dbReference type="ARBA" id="ARBA00023136"/>
    </source>
</evidence>
<reference evidence="9" key="2">
    <citation type="submission" date="2021-04" db="EMBL/GenBank/DDBJ databases">
        <authorList>
            <person name="Gilroy R."/>
        </authorList>
    </citation>
    <scope>NUCLEOTIDE SEQUENCE</scope>
    <source>
        <strain evidence="9">1068</strain>
    </source>
</reference>
<feature type="transmembrane region" description="Helical" evidence="7">
    <location>
        <begin position="57"/>
        <end position="73"/>
    </location>
</feature>
<keyword evidence="5" id="KW-0802">TPR repeat</keyword>
<dbReference type="Pfam" id="PF04932">
    <property type="entry name" value="Wzy_C"/>
    <property type="match status" value="1"/>
</dbReference>
<dbReference type="GO" id="GO:0016874">
    <property type="term" value="F:ligase activity"/>
    <property type="evidence" value="ECO:0007669"/>
    <property type="project" value="UniProtKB-KW"/>
</dbReference>
<feature type="transmembrane region" description="Helical" evidence="7">
    <location>
        <begin position="358"/>
        <end position="386"/>
    </location>
</feature>
<dbReference type="GO" id="GO:0016020">
    <property type="term" value="C:membrane"/>
    <property type="evidence" value="ECO:0007669"/>
    <property type="project" value="UniProtKB-SubCell"/>
</dbReference>
<evidence type="ECO:0000256" key="7">
    <source>
        <dbReference type="SAM" id="Phobius"/>
    </source>
</evidence>
<comment type="caution">
    <text evidence="9">The sequence shown here is derived from an EMBL/GenBank/DDBJ whole genome shotgun (WGS) entry which is preliminary data.</text>
</comment>
<evidence type="ECO:0000256" key="6">
    <source>
        <dbReference type="SAM" id="MobiDB-lite"/>
    </source>
</evidence>
<evidence type="ECO:0000259" key="8">
    <source>
        <dbReference type="Pfam" id="PF04932"/>
    </source>
</evidence>
<dbReference type="SUPFAM" id="SSF48452">
    <property type="entry name" value="TPR-like"/>
    <property type="match status" value="1"/>
</dbReference>
<protein>
    <submittedName>
        <fullName evidence="9">O-antigen ligase family protein</fullName>
    </submittedName>
</protein>
<name>A0A9D2JUN7_9FIRM</name>
<evidence type="ECO:0000313" key="9">
    <source>
        <dbReference type="EMBL" id="HIZ66594.1"/>
    </source>
</evidence>
<feature type="transmembrane region" description="Helical" evidence="7">
    <location>
        <begin position="206"/>
        <end position="234"/>
    </location>
</feature>
<gene>
    <name evidence="9" type="ORF">H9809_11975</name>
</gene>
<organism evidence="9 10">
    <name type="scientific">Candidatus Blautia pullicola</name>
    <dbReference type="NCBI Taxonomy" id="2838498"/>
    <lineage>
        <taxon>Bacteria</taxon>
        <taxon>Bacillati</taxon>
        <taxon>Bacillota</taxon>
        <taxon>Clostridia</taxon>
        <taxon>Lachnospirales</taxon>
        <taxon>Lachnospiraceae</taxon>
        <taxon>Blautia</taxon>
    </lineage>
</organism>
<evidence type="ECO:0000256" key="2">
    <source>
        <dbReference type="ARBA" id="ARBA00022692"/>
    </source>
</evidence>
<keyword evidence="3 7" id="KW-1133">Transmembrane helix</keyword>
<dbReference type="InterPro" id="IPR011990">
    <property type="entry name" value="TPR-like_helical_dom_sf"/>
</dbReference>
<proteinExistence type="predicted"/>
<feature type="transmembrane region" description="Helical" evidence="7">
    <location>
        <begin position="406"/>
        <end position="428"/>
    </location>
</feature>